<sequence length="568" mass="62348">MRTSKKIYAFAAIMMFILLVPIVKVSASEVTRLSGQDRYETSANISKNNWSTSENVVLSSGQGDDKFADSLAGTTLAYQLNSPILLTNTNYIPTVISDEIKRLNAKNIYLLGGTGVISSAVENSLKNLGYSVTRLSGLNRYETAARIGEEVKKYKPIGGVFLTTGYKFQYAMAALPYVGKENDIVLFTDGNSLNFTTKDVLKRLNVDNVTILGGNAVVPSNVDNELMKMGITVKRIDGNTPIDFNTNILRTLGNNIDGLAVASGRVFADSLSGSIVAAKNNLGMALIDDKFDYNMSMNKLNKILIYGGYSVVTPETESYLKGIMANSNLSDKTGRLILNGKKDWYEAIKTAISNCQDEFLYDNANSSAMPKGIVEMVLEQNPDIDYVESYSISNSGSISFNYRFSKTELSDMKNRAAEKAKSVLSNIIKPDMTETEKAKAIHDYIVSNAKYDYDSYAKNSIPAQDYTAYGILVNGTGVCQGYASAFNLMAEMSGIKSIAVRGTAGGGVHVWNMAMLDGKIGYIDTTWDDPVPDRAGQIIYRYFNISGSQISEDHSWDKNNFTEDYLNY</sequence>
<dbReference type="InterPro" id="IPR038765">
    <property type="entry name" value="Papain-like_cys_pep_sf"/>
</dbReference>
<accession>A0ABS8N9M2</accession>
<reference evidence="2" key="1">
    <citation type="submission" date="2021-11" db="EMBL/GenBank/DDBJ databases">
        <authorList>
            <person name="Qingchun L."/>
            <person name="Dong Z."/>
            <person name="Zongwei Q."/>
            <person name="Jia Z."/>
            <person name="Duotao L."/>
        </authorList>
    </citation>
    <scope>NUCLEOTIDE SEQUENCE</scope>
    <source>
        <strain evidence="2">WLY-B-L2</strain>
    </source>
</reference>
<gene>
    <name evidence="2" type="ORF">LN736_16785</name>
</gene>
<evidence type="ECO:0000313" key="2">
    <source>
        <dbReference type="EMBL" id="MCC9296502.1"/>
    </source>
</evidence>
<evidence type="ECO:0000313" key="3">
    <source>
        <dbReference type="Proteomes" id="UP001165422"/>
    </source>
</evidence>
<proteinExistence type="predicted"/>
<dbReference type="InterPro" id="IPR051922">
    <property type="entry name" value="Bact_Sporulation_Assoc"/>
</dbReference>
<evidence type="ECO:0000259" key="1">
    <source>
        <dbReference type="Pfam" id="PF01841"/>
    </source>
</evidence>
<dbReference type="Gene3D" id="3.40.50.12090">
    <property type="match status" value="1"/>
</dbReference>
<dbReference type="Pfam" id="PF01841">
    <property type="entry name" value="Transglut_core"/>
    <property type="match status" value="1"/>
</dbReference>
<feature type="domain" description="Transglutaminase-like" evidence="1">
    <location>
        <begin position="424"/>
        <end position="518"/>
    </location>
</feature>
<dbReference type="Gene3D" id="3.10.620.30">
    <property type="match status" value="1"/>
</dbReference>
<organism evidence="2 3">
    <name type="scientific">Clostridium aromativorans</name>
    <dbReference type="NCBI Taxonomy" id="2836848"/>
    <lineage>
        <taxon>Bacteria</taxon>
        <taxon>Bacillati</taxon>
        <taxon>Bacillota</taxon>
        <taxon>Clostridia</taxon>
        <taxon>Eubacteriales</taxon>
        <taxon>Clostridiaceae</taxon>
        <taxon>Clostridium</taxon>
    </lineage>
</organism>
<keyword evidence="3" id="KW-1185">Reference proteome</keyword>
<dbReference type="Pfam" id="PF04122">
    <property type="entry name" value="CW_binding_2"/>
    <property type="match status" value="3"/>
</dbReference>
<dbReference type="PANTHER" id="PTHR30032:SF8">
    <property type="entry name" value="GERMINATION-SPECIFIC N-ACETYLMURAMOYL-L-ALANINE AMIDASE"/>
    <property type="match status" value="1"/>
</dbReference>
<protein>
    <submittedName>
        <fullName evidence="2">Cell wall-binding repeat-containing protein</fullName>
    </submittedName>
</protein>
<dbReference type="EMBL" id="JAJJPB010000034">
    <property type="protein sequence ID" value="MCC9296502.1"/>
    <property type="molecule type" value="Genomic_DNA"/>
</dbReference>
<dbReference type="InterPro" id="IPR007253">
    <property type="entry name" value="Cell_wall-bd_2"/>
</dbReference>
<dbReference type="SUPFAM" id="SSF54001">
    <property type="entry name" value="Cysteine proteinases"/>
    <property type="match status" value="1"/>
</dbReference>
<dbReference type="PANTHER" id="PTHR30032">
    <property type="entry name" value="N-ACETYLMURAMOYL-L-ALANINE AMIDASE-RELATED"/>
    <property type="match status" value="1"/>
</dbReference>
<name>A0ABS8N9M2_9CLOT</name>
<dbReference type="RefSeq" id="WP_229982035.1">
    <property type="nucleotide sequence ID" value="NZ_JAJJPB010000034.1"/>
</dbReference>
<dbReference type="InterPro" id="IPR002931">
    <property type="entry name" value="Transglutaminase-like"/>
</dbReference>
<comment type="caution">
    <text evidence="2">The sequence shown here is derived from an EMBL/GenBank/DDBJ whole genome shotgun (WGS) entry which is preliminary data.</text>
</comment>
<dbReference type="Proteomes" id="UP001165422">
    <property type="component" value="Unassembled WGS sequence"/>
</dbReference>